<evidence type="ECO:0000313" key="4">
    <source>
        <dbReference type="WBParaSite" id="GPLIN_001317500"/>
    </source>
</evidence>
<proteinExistence type="predicted"/>
<feature type="chain" id="PRO_5008147722" evidence="2">
    <location>
        <begin position="24"/>
        <end position="129"/>
    </location>
</feature>
<evidence type="ECO:0000256" key="1">
    <source>
        <dbReference type="SAM" id="MobiDB-lite"/>
    </source>
</evidence>
<dbReference type="AlphaFoldDB" id="A0A183CJW9"/>
<protein>
    <submittedName>
        <fullName evidence="4">Uncharacterized protein</fullName>
    </submittedName>
</protein>
<accession>A0A183CJW9</accession>
<feature type="signal peptide" evidence="2">
    <location>
        <begin position="1"/>
        <end position="23"/>
    </location>
</feature>
<reference evidence="3" key="1">
    <citation type="submission" date="2013-12" db="EMBL/GenBank/DDBJ databases">
        <authorList>
            <person name="Aslett M."/>
        </authorList>
    </citation>
    <scope>NUCLEOTIDE SEQUENCE [LARGE SCALE GENOMIC DNA]</scope>
    <source>
        <strain evidence="3">Lindley</strain>
    </source>
</reference>
<feature type="region of interest" description="Disordered" evidence="1">
    <location>
        <begin position="100"/>
        <end position="129"/>
    </location>
</feature>
<reference evidence="4" key="3">
    <citation type="submission" date="2016-06" db="UniProtKB">
        <authorList>
            <consortium name="WormBaseParasite"/>
        </authorList>
    </citation>
    <scope>IDENTIFICATION</scope>
</reference>
<dbReference type="Proteomes" id="UP000050741">
    <property type="component" value="Unassembled WGS sequence"/>
</dbReference>
<name>A0A183CJW9_GLOPA</name>
<keyword evidence="2" id="KW-0732">Signal</keyword>
<organism evidence="3 4">
    <name type="scientific">Globodera pallida</name>
    <name type="common">Potato cyst nematode worm</name>
    <name type="synonym">Heterodera pallida</name>
    <dbReference type="NCBI Taxonomy" id="36090"/>
    <lineage>
        <taxon>Eukaryota</taxon>
        <taxon>Metazoa</taxon>
        <taxon>Ecdysozoa</taxon>
        <taxon>Nematoda</taxon>
        <taxon>Chromadorea</taxon>
        <taxon>Rhabditida</taxon>
        <taxon>Tylenchina</taxon>
        <taxon>Tylenchomorpha</taxon>
        <taxon>Tylenchoidea</taxon>
        <taxon>Heteroderidae</taxon>
        <taxon>Heteroderinae</taxon>
        <taxon>Globodera</taxon>
    </lineage>
</organism>
<sequence length="129" mass="13787">MQFFIQFFLLLILAVALCSGCGGDNKPKKSTAGGCCLFLFGSAGRTNRQDRHIPTKELQISANECGCGGTAKGTNTQGQFYAVESEDDVILLKALHSRSLKGETSGYGRSPRAPTPWVPARSSSSPFPQ</sequence>
<evidence type="ECO:0000313" key="3">
    <source>
        <dbReference type="Proteomes" id="UP000050741"/>
    </source>
</evidence>
<evidence type="ECO:0000256" key="2">
    <source>
        <dbReference type="SAM" id="SignalP"/>
    </source>
</evidence>
<reference evidence="3" key="2">
    <citation type="submission" date="2014-05" db="EMBL/GenBank/DDBJ databases">
        <title>The genome and life-stage specific transcriptomes of Globodera pallida elucidate key aspects of plant parasitism by a cyst nematode.</title>
        <authorList>
            <person name="Cotton J.A."/>
            <person name="Lilley C.J."/>
            <person name="Jones L.M."/>
            <person name="Kikuchi T."/>
            <person name="Reid A.J."/>
            <person name="Thorpe P."/>
            <person name="Tsai I.J."/>
            <person name="Beasley H."/>
            <person name="Blok V."/>
            <person name="Cock P.J.A."/>
            <person name="Van den Akker S.E."/>
            <person name="Holroyd N."/>
            <person name="Hunt M."/>
            <person name="Mantelin S."/>
            <person name="Naghra H."/>
            <person name="Pain A."/>
            <person name="Palomares-Rius J.E."/>
            <person name="Zarowiecki M."/>
            <person name="Berriman M."/>
            <person name="Jones J.T."/>
            <person name="Urwin P.E."/>
        </authorList>
    </citation>
    <scope>NUCLEOTIDE SEQUENCE [LARGE SCALE GENOMIC DNA]</scope>
    <source>
        <strain evidence="3">Lindley</strain>
    </source>
</reference>
<dbReference type="WBParaSite" id="GPLIN_001317500">
    <property type="protein sequence ID" value="GPLIN_001317500"/>
    <property type="gene ID" value="GPLIN_001317500"/>
</dbReference>
<keyword evidence="3" id="KW-1185">Reference proteome</keyword>